<dbReference type="Proteomes" id="UP000186406">
    <property type="component" value="Unassembled WGS sequence"/>
</dbReference>
<dbReference type="PANTHER" id="PTHR36175">
    <property type="entry name" value="CYANOPHYCINASE"/>
    <property type="match status" value="1"/>
</dbReference>
<organism evidence="9 10">
    <name type="scientific">Pseudoxanthobacter soli DSM 19599</name>
    <dbReference type="NCBI Taxonomy" id="1123029"/>
    <lineage>
        <taxon>Bacteria</taxon>
        <taxon>Pseudomonadati</taxon>
        <taxon>Pseudomonadota</taxon>
        <taxon>Alphaproteobacteria</taxon>
        <taxon>Hyphomicrobiales</taxon>
        <taxon>Segnochrobactraceae</taxon>
        <taxon>Pseudoxanthobacter</taxon>
    </lineage>
</organism>
<dbReference type="Pfam" id="PF03575">
    <property type="entry name" value="Peptidase_S51"/>
    <property type="match status" value="1"/>
</dbReference>
<dbReference type="NCBIfam" id="TIGR02069">
    <property type="entry name" value="cyanophycinase"/>
    <property type="match status" value="1"/>
</dbReference>
<dbReference type="EMBL" id="FRXO01000001">
    <property type="protein sequence ID" value="SHO61573.1"/>
    <property type="molecule type" value="Genomic_DNA"/>
</dbReference>
<name>A0A1M7Z9G2_9HYPH</name>
<evidence type="ECO:0000256" key="8">
    <source>
        <dbReference type="ARBA" id="ARBA00022825"/>
    </source>
</evidence>
<protein>
    <recommendedName>
        <fullName evidence="5">Cyanophycinase</fullName>
        <ecNumber evidence="4">3.4.15.6</ecNumber>
    </recommendedName>
</protein>
<dbReference type="InterPro" id="IPR029062">
    <property type="entry name" value="Class_I_gatase-like"/>
</dbReference>
<evidence type="ECO:0000256" key="1">
    <source>
        <dbReference type="ARBA" id="ARBA00001092"/>
    </source>
</evidence>
<dbReference type="GO" id="GO:0008241">
    <property type="term" value="F:peptidyl-dipeptidase activity"/>
    <property type="evidence" value="ECO:0007669"/>
    <property type="project" value="UniProtKB-EC"/>
</dbReference>
<keyword evidence="10" id="KW-1185">Reference proteome</keyword>
<keyword evidence="6" id="KW-0645">Protease</keyword>
<sequence length="731" mass="77048">MSILGWFSPPQSEGTRKLAVIGGRLEDGNAAIYGEMHRLAAGRILVFPTASSEPEAVGPETVQVFRAYGFEAELSPVHGAGAVAAANDPATVELVRQYGSVYFTGGNQAHIINALAPGGVETPVLAAIRAVNEAGGLVAGSSAGAAMMSSEMIVGGTSLDATVFGVTDDPEQPGMLIGKGLGFFNWGIVDQHFIKRGRLGRLIVAMAATGVQRGFGIDENTALFVDGKRARVIGEYGAFYVDMTGAESDGRGRTFENVRISYLDDGDAFDLSRFRVVPGPHKRRVRLSEIAYRAPARSQRNVFGAYTLYDLLARLVLGDPLTYTTDRATAVEPKTGMAVTVELERLRGISRTLIAIQESGLRMTAVNFRATVMSERLSAARLANRATKLSRDYGVKPGPQSRLMLLGSSPLQGDPSLMAEIVRHAQGPVGVIASASAEPHNTAESHIAALREHGIEGIDFGITIDNVERISRDKEVVEQIAALKTILIPGGNQIRLVETLLHRGEETAVLLAIARAHAAGATVIAASGAASALSGFMIAGGSSYEAFRYGVSSDTGHGGLVIQEGVGLFGAGIIDQNLFSSRRLGRLIVACAEEGVRYGFGICEDTLLIATGDNAPIEVAGRHGVVLIEIDHANLVLQSDSFVARGIKLSFARPGDRIDIASGTIQRNSPPEAASAALERLINELAAECGALRGVDGSTDHLRNKAIVMGFVASGDGTALLDVESARDDRS</sequence>
<evidence type="ECO:0000256" key="5">
    <source>
        <dbReference type="ARBA" id="ARBA00015719"/>
    </source>
</evidence>
<evidence type="ECO:0000256" key="7">
    <source>
        <dbReference type="ARBA" id="ARBA00022801"/>
    </source>
</evidence>
<dbReference type="OrthoDB" id="9799980at2"/>
<comment type="function">
    <text evidence="2">Exopeptidase that catalyzes the hydrolytic cleavage of multi-L-arginyl-poly-L-aspartic acid (cyanophycin; a water-insoluble reserve polymer) into aspartate-arginine dipeptides.</text>
</comment>
<comment type="catalytic activity">
    <reaction evidence="1">
        <text>[L-4-(L-arginin-2-N-yl)aspartate](n) + H2O = [L-4-(L-arginin-2-N-yl)aspartate](n-1) + L-4-(L-arginin-2-N-yl)aspartate</text>
        <dbReference type="Rhea" id="RHEA:12845"/>
        <dbReference type="Rhea" id="RHEA-COMP:13728"/>
        <dbReference type="Rhea" id="RHEA-COMP:13734"/>
        <dbReference type="ChEBI" id="CHEBI:15377"/>
        <dbReference type="ChEBI" id="CHEBI:137986"/>
        <dbReference type="ChEBI" id="CHEBI:137991"/>
        <dbReference type="EC" id="3.4.15.6"/>
    </reaction>
</comment>
<keyword evidence="7" id="KW-0378">Hydrolase</keyword>
<dbReference type="AlphaFoldDB" id="A0A1M7Z9G2"/>
<dbReference type="Gene3D" id="3.40.50.880">
    <property type="match status" value="2"/>
</dbReference>
<evidence type="ECO:0000256" key="4">
    <source>
        <dbReference type="ARBA" id="ARBA00013115"/>
    </source>
</evidence>
<dbReference type="GO" id="GO:0006508">
    <property type="term" value="P:proteolysis"/>
    <property type="evidence" value="ECO:0007669"/>
    <property type="project" value="UniProtKB-KW"/>
</dbReference>
<dbReference type="PANTHER" id="PTHR36175:SF1">
    <property type="entry name" value="CYANOPHYCINASE"/>
    <property type="match status" value="1"/>
</dbReference>
<keyword evidence="8" id="KW-0720">Serine protease</keyword>
<dbReference type="EC" id="3.4.15.6" evidence="4"/>
<evidence type="ECO:0000256" key="6">
    <source>
        <dbReference type="ARBA" id="ARBA00022670"/>
    </source>
</evidence>
<reference evidence="9 10" key="1">
    <citation type="submission" date="2016-12" db="EMBL/GenBank/DDBJ databases">
        <authorList>
            <person name="Song W.-J."/>
            <person name="Kurnit D.M."/>
        </authorList>
    </citation>
    <scope>NUCLEOTIDE SEQUENCE [LARGE SCALE GENOMIC DNA]</scope>
    <source>
        <strain evidence="9 10">DSM 19599</strain>
    </source>
</reference>
<dbReference type="InterPro" id="IPR005320">
    <property type="entry name" value="Peptidase_S51"/>
</dbReference>
<dbReference type="InterPro" id="IPR011811">
    <property type="entry name" value="Peptidase_S51_cyanophycinase"/>
</dbReference>
<evidence type="ECO:0000256" key="3">
    <source>
        <dbReference type="ARBA" id="ARBA00006534"/>
    </source>
</evidence>
<evidence type="ECO:0000256" key="2">
    <source>
        <dbReference type="ARBA" id="ARBA00002039"/>
    </source>
</evidence>
<evidence type="ECO:0000313" key="9">
    <source>
        <dbReference type="EMBL" id="SHO61573.1"/>
    </source>
</evidence>
<dbReference type="SUPFAM" id="SSF52317">
    <property type="entry name" value="Class I glutamine amidotransferase-like"/>
    <property type="match status" value="2"/>
</dbReference>
<evidence type="ECO:0000313" key="10">
    <source>
        <dbReference type="Proteomes" id="UP000186406"/>
    </source>
</evidence>
<comment type="similarity">
    <text evidence="3">Belongs to the peptidase S51 family.</text>
</comment>
<gene>
    <name evidence="9" type="ORF">SAMN02745172_00817</name>
</gene>
<dbReference type="RefSeq" id="WP_073625838.1">
    <property type="nucleotide sequence ID" value="NZ_FRXO01000001.1"/>
</dbReference>
<proteinExistence type="inferred from homology"/>
<dbReference type="GO" id="GO:0008236">
    <property type="term" value="F:serine-type peptidase activity"/>
    <property type="evidence" value="ECO:0007669"/>
    <property type="project" value="UniProtKB-KW"/>
</dbReference>
<accession>A0A1M7Z9G2</accession>
<dbReference type="CDD" id="cd03145">
    <property type="entry name" value="GAT1_cyanophycinase"/>
    <property type="match status" value="1"/>
</dbReference>